<evidence type="ECO:0000256" key="1">
    <source>
        <dbReference type="ARBA" id="ARBA00000085"/>
    </source>
</evidence>
<comment type="catalytic activity">
    <reaction evidence="1">
        <text>ATP + protein L-histidine = ADP + protein N-phospho-L-histidine.</text>
        <dbReference type="EC" id="2.7.13.3"/>
    </reaction>
</comment>
<evidence type="ECO:0000256" key="4">
    <source>
        <dbReference type="ARBA" id="ARBA00022553"/>
    </source>
</evidence>
<evidence type="ECO:0000259" key="14">
    <source>
        <dbReference type="PROSITE" id="PS50109"/>
    </source>
</evidence>
<dbReference type="CDD" id="cd17546">
    <property type="entry name" value="REC_hyHK_CKI1_RcsC-like"/>
    <property type="match status" value="1"/>
</dbReference>
<dbReference type="InterPro" id="IPR036890">
    <property type="entry name" value="HATPase_C_sf"/>
</dbReference>
<keyword evidence="6 13" id="KW-0812">Transmembrane</keyword>
<dbReference type="PANTHER" id="PTHR43047">
    <property type="entry name" value="TWO-COMPONENT HISTIDINE PROTEIN KINASE"/>
    <property type="match status" value="1"/>
</dbReference>
<evidence type="ECO:0000259" key="16">
    <source>
        <dbReference type="PROSITE" id="PS50885"/>
    </source>
</evidence>
<proteinExistence type="predicted"/>
<feature type="transmembrane region" description="Helical" evidence="13">
    <location>
        <begin position="12"/>
        <end position="35"/>
    </location>
</feature>
<dbReference type="Pfam" id="PF00072">
    <property type="entry name" value="Response_reg"/>
    <property type="match status" value="1"/>
</dbReference>
<dbReference type="GO" id="GO:0016020">
    <property type="term" value="C:membrane"/>
    <property type="evidence" value="ECO:0007669"/>
    <property type="project" value="UniProtKB-SubCell"/>
</dbReference>
<dbReference type="InterPro" id="IPR004358">
    <property type="entry name" value="Sig_transdc_His_kin-like_C"/>
</dbReference>
<keyword evidence="8" id="KW-0418">Kinase</keyword>
<evidence type="ECO:0000256" key="12">
    <source>
        <dbReference type="PROSITE-ProRule" id="PRU00169"/>
    </source>
</evidence>
<dbReference type="PRINTS" id="PR00344">
    <property type="entry name" value="BCTRLSENSOR"/>
</dbReference>
<evidence type="ECO:0000259" key="15">
    <source>
        <dbReference type="PROSITE" id="PS50110"/>
    </source>
</evidence>
<dbReference type="CDD" id="cd00082">
    <property type="entry name" value="HisKA"/>
    <property type="match status" value="1"/>
</dbReference>
<sequence length="718" mass="79054">MSLTNRSLSLQVICTLVAVATVILAIYAVLTMQVFRDREAAKLRNQLAIDAEQLQPAIASALWNFDTAQLNKVLDGAMKDPILTRIVVLSGDSVYTRSRNERWEPVTGEKAIAKTDVVVREQPVIFSGQNLGTLTIAATTRFLDEELKTGICYFVVTILLLDALLVVSVYWILNRIVLKPLKQLESYAVSVSSDDAGGDSLATFTFSGEMEVLRASLAKMVSQLESRYAELARYREHLETLVEERTAELLHARNAAEAANQAKSMFLANMSHEIRTPMNGVLGFAQLLERDPSLSPMARNKVATIMKSGEHLLSIINDILEMSRIEAGRVELRTEPIDLAELLNDLTVMFRLRAEEKGLAFTLEPITDLPRYIVTDLGKLRQILINLLGNAVKFTKSGSVSLRAFAVGIDRIAIEVQDTGIGITTEEQDKLFRPFERTRSGEQAAGGTGLGLAISREYAHLMDGELTVVSTAGEGSCFRFEFPAPATSEVPVSSGVLHSVTGLAPGQGELRVLVVDDLETNRELLRVILEPLGFVVDEASSGEEAIEKALVTKPHIILMDLVMPGMNGDEATRIIRTTCLAGDPVIIGISASAFDTQKQQFLDSGINAFIAKPFREQELFDLFACRAGVRFEIAGNKDSRDVQRSQELPSLDRMPADWLEEFSQALFRNNITRIRRLGEEASVIDPCLSAWVLERVELYDLEGLKKLGNVNTTGASHD</sequence>
<evidence type="ECO:0000256" key="3">
    <source>
        <dbReference type="ARBA" id="ARBA00012438"/>
    </source>
</evidence>
<feature type="transmembrane region" description="Helical" evidence="13">
    <location>
        <begin position="151"/>
        <end position="173"/>
    </location>
</feature>
<dbReference type="Pfam" id="PF00512">
    <property type="entry name" value="HisKA"/>
    <property type="match status" value="1"/>
</dbReference>
<keyword evidence="4 12" id="KW-0597">Phosphoprotein</keyword>
<evidence type="ECO:0000256" key="10">
    <source>
        <dbReference type="ARBA" id="ARBA00022989"/>
    </source>
</evidence>
<dbReference type="GO" id="GO:0000155">
    <property type="term" value="F:phosphorelay sensor kinase activity"/>
    <property type="evidence" value="ECO:0007669"/>
    <property type="project" value="InterPro"/>
</dbReference>
<comment type="subcellular location">
    <subcellularLocation>
        <location evidence="2">Membrane</location>
    </subcellularLocation>
</comment>
<keyword evidence="9" id="KW-0067">ATP-binding</keyword>
<evidence type="ECO:0000256" key="5">
    <source>
        <dbReference type="ARBA" id="ARBA00022679"/>
    </source>
</evidence>
<dbReference type="Gene3D" id="1.10.287.130">
    <property type="match status" value="1"/>
</dbReference>
<evidence type="ECO:0000256" key="13">
    <source>
        <dbReference type="SAM" id="Phobius"/>
    </source>
</evidence>
<dbReference type="Proteomes" id="UP000811899">
    <property type="component" value="Unassembled WGS sequence"/>
</dbReference>
<keyword evidence="10 13" id="KW-1133">Transmembrane helix</keyword>
<evidence type="ECO:0000256" key="2">
    <source>
        <dbReference type="ARBA" id="ARBA00004370"/>
    </source>
</evidence>
<dbReference type="SMART" id="SM00387">
    <property type="entry name" value="HATPase_c"/>
    <property type="match status" value="1"/>
</dbReference>
<keyword evidence="5" id="KW-0808">Transferase</keyword>
<dbReference type="EC" id="2.7.13.3" evidence="3"/>
<dbReference type="PROSITE" id="PS50885">
    <property type="entry name" value="HAMP"/>
    <property type="match status" value="1"/>
</dbReference>
<dbReference type="InterPro" id="IPR001789">
    <property type="entry name" value="Sig_transdc_resp-reg_receiver"/>
</dbReference>
<dbReference type="AlphaFoldDB" id="A0AAW4L0X0"/>
<evidence type="ECO:0000256" key="9">
    <source>
        <dbReference type="ARBA" id="ARBA00022840"/>
    </source>
</evidence>
<evidence type="ECO:0000256" key="11">
    <source>
        <dbReference type="ARBA" id="ARBA00023136"/>
    </source>
</evidence>
<dbReference type="InterPro" id="IPR003660">
    <property type="entry name" value="HAMP_dom"/>
</dbReference>
<keyword evidence="7" id="KW-0547">Nucleotide-binding</keyword>
<dbReference type="SMART" id="SM00388">
    <property type="entry name" value="HisKA"/>
    <property type="match status" value="1"/>
</dbReference>
<reference evidence="17 18" key="1">
    <citation type="submission" date="2021-05" db="EMBL/GenBank/DDBJ databases">
        <title>The draft genome of Geobacter pelophilus DSM 12255.</title>
        <authorList>
            <person name="Xu Z."/>
            <person name="Masuda Y."/>
            <person name="Itoh H."/>
            <person name="Senoo K."/>
        </authorList>
    </citation>
    <scope>NUCLEOTIDE SEQUENCE [LARGE SCALE GENOMIC DNA]</scope>
    <source>
        <strain evidence="17 18">DSM 12255</strain>
    </source>
</reference>
<dbReference type="Pfam" id="PF02518">
    <property type="entry name" value="HATPase_c"/>
    <property type="match status" value="1"/>
</dbReference>
<dbReference type="InterPro" id="IPR011006">
    <property type="entry name" value="CheY-like_superfamily"/>
</dbReference>
<dbReference type="SUPFAM" id="SSF47384">
    <property type="entry name" value="Homodimeric domain of signal transducing histidine kinase"/>
    <property type="match status" value="1"/>
</dbReference>
<dbReference type="InterPro" id="IPR036097">
    <property type="entry name" value="HisK_dim/P_sf"/>
</dbReference>
<dbReference type="SUPFAM" id="SSF55874">
    <property type="entry name" value="ATPase domain of HSP90 chaperone/DNA topoisomerase II/histidine kinase"/>
    <property type="match status" value="1"/>
</dbReference>
<protein>
    <recommendedName>
        <fullName evidence="3">histidine kinase</fullName>
        <ecNumber evidence="3">2.7.13.3</ecNumber>
    </recommendedName>
</protein>
<feature type="domain" description="Response regulatory" evidence="15">
    <location>
        <begin position="511"/>
        <end position="627"/>
    </location>
</feature>
<evidence type="ECO:0000313" key="18">
    <source>
        <dbReference type="Proteomes" id="UP000811899"/>
    </source>
</evidence>
<feature type="modified residue" description="4-aspartylphosphate" evidence="12">
    <location>
        <position position="560"/>
    </location>
</feature>
<comment type="caution">
    <text evidence="17">The sequence shown here is derived from an EMBL/GenBank/DDBJ whole genome shotgun (WGS) entry which is preliminary data.</text>
</comment>
<dbReference type="CDD" id="cd16922">
    <property type="entry name" value="HATPase_EvgS-ArcB-TorS-like"/>
    <property type="match status" value="1"/>
</dbReference>
<dbReference type="EMBL" id="JAHCVJ010000003">
    <property type="protein sequence ID" value="MBT0664714.1"/>
    <property type="molecule type" value="Genomic_DNA"/>
</dbReference>
<evidence type="ECO:0000256" key="8">
    <source>
        <dbReference type="ARBA" id="ARBA00022777"/>
    </source>
</evidence>
<organism evidence="17 18">
    <name type="scientific">Geoanaerobacter pelophilus</name>
    <dbReference type="NCBI Taxonomy" id="60036"/>
    <lineage>
        <taxon>Bacteria</taxon>
        <taxon>Pseudomonadati</taxon>
        <taxon>Thermodesulfobacteriota</taxon>
        <taxon>Desulfuromonadia</taxon>
        <taxon>Geobacterales</taxon>
        <taxon>Geobacteraceae</taxon>
        <taxon>Geoanaerobacter</taxon>
    </lineage>
</organism>
<feature type="domain" description="HAMP" evidence="16">
    <location>
        <begin position="175"/>
        <end position="229"/>
    </location>
</feature>
<dbReference type="Gene3D" id="3.30.565.10">
    <property type="entry name" value="Histidine kinase-like ATPase, C-terminal domain"/>
    <property type="match status" value="1"/>
</dbReference>
<dbReference type="PROSITE" id="PS50109">
    <property type="entry name" value="HIS_KIN"/>
    <property type="match status" value="1"/>
</dbReference>
<dbReference type="PROSITE" id="PS50110">
    <property type="entry name" value="RESPONSE_REGULATORY"/>
    <property type="match status" value="1"/>
</dbReference>
<evidence type="ECO:0000256" key="7">
    <source>
        <dbReference type="ARBA" id="ARBA00022741"/>
    </source>
</evidence>
<name>A0AAW4L0X0_9BACT</name>
<feature type="domain" description="Histidine kinase" evidence="14">
    <location>
        <begin position="269"/>
        <end position="486"/>
    </location>
</feature>
<dbReference type="GO" id="GO:0005524">
    <property type="term" value="F:ATP binding"/>
    <property type="evidence" value="ECO:0007669"/>
    <property type="project" value="UniProtKB-KW"/>
</dbReference>
<dbReference type="RefSeq" id="WP_214171466.1">
    <property type="nucleotide sequence ID" value="NZ_JAHCVJ010000003.1"/>
</dbReference>
<keyword evidence="11 13" id="KW-0472">Membrane</keyword>
<dbReference type="SUPFAM" id="SSF52172">
    <property type="entry name" value="CheY-like"/>
    <property type="match status" value="1"/>
</dbReference>
<dbReference type="InterPro" id="IPR005467">
    <property type="entry name" value="His_kinase_dom"/>
</dbReference>
<dbReference type="InterPro" id="IPR003661">
    <property type="entry name" value="HisK_dim/P_dom"/>
</dbReference>
<accession>A0AAW4L0X0</accession>
<evidence type="ECO:0000313" key="17">
    <source>
        <dbReference type="EMBL" id="MBT0664714.1"/>
    </source>
</evidence>
<dbReference type="InterPro" id="IPR003594">
    <property type="entry name" value="HATPase_dom"/>
</dbReference>
<dbReference type="FunFam" id="1.10.287.130:FF:000004">
    <property type="entry name" value="Ethylene receptor 1"/>
    <property type="match status" value="1"/>
</dbReference>
<gene>
    <name evidence="17" type="ORF">KI809_10425</name>
</gene>
<dbReference type="Gene3D" id="3.40.50.2300">
    <property type="match status" value="1"/>
</dbReference>
<keyword evidence="18" id="KW-1185">Reference proteome</keyword>
<evidence type="ECO:0000256" key="6">
    <source>
        <dbReference type="ARBA" id="ARBA00022692"/>
    </source>
</evidence>
<dbReference type="SMART" id="SM00448">
    <property type="entry name" value="REC"/>
    <property type="match status" value="1"/>
</dbReference>
<dbReference type="FunFam" id="3.30.565.10:FF:000010">
    <property type="entry name" value="Sensor histidine kinase RcsC"/>
    <property type="match status" value="1"/>
</dbReference>